<keyword evidence="9" id="KW-1185">Reference proteome</keyword>
<reference evidence="8" key="1">
    <citation type="journal article" date="2021" name="Nat. Commun.">
        <title>Genetic determinants of endophytism in the Arabidopsis root mycobiome.</title>
        <authorList>
            <person name="Mesny F."/>
            <person name="Miyauchi S."/>
            <person name="Thiergart T."/>
            <person name="Pickel B."/>
            <person name="Atanasova L."/>
            <person name="Karlsson M."/>
            <person name="Huettel B."/>
            <person name="Barry K.W."/>
            <person name="Haridas S."/>
            <person name="Chen C."/>
            <person name="Bauer D."/>
            <person name="Andreopoulos W."/>
            <person name="Pangilinan J."/>
            <person name="LaButti K."/>
            <person name="Riley R."/>
            <person name="Lipzen A."/>
            <person name="Clum A."/>
            <person name="Drula E."/>
            <person name="Henrissat B."/>
            <person name="Kohler A."/>
            <person name="Grigoriev I.V."/>
            <person name="Martin F.M."/>
            <person name="Hacquard S."/>
        </authorList>
    </citation>
    <scope>NUCLEOTIDE SEQUENCE</scope>
    <source>
        <strain evidence="8">MPI-CAGE-CH-0235</strain>
    </source>
</reference>
<feature type="transmembrane region" description="Helical" evidence="6">
    <location>
        <begin position="339"/>
        <end position="361"/>
    </location>
</feature>
<feature type="transmembrane region" description="Helical" evidence="6">
    <location>
        <begin position="291"/>
        <end position="310"/>
    </location>
</feature>
<feature type="transmembrane region" description="Helical" evidence="6">
    <location>
        <begin position="57"/>
        <end position="83"/>
    </location>
</feature>
<evidence type="ECO:0000259" key="7">
    <source>
        <dbReference type="PROSITE" id="PS50850"/>
    </source>
</evidence>
<feature type="compositionally biased region" description="Basic and acidic residues" evidence="5">
    <location>
        <begin position="1"/>
        <end position="16"/>
    </location>
</feature>
<feature type="compositionally biased region" description="Polar residues" evidence="5">
    <location>
        <begin position="17"/>
        <end position="27"/>
    </location>
</feature>
<organism evidence="8 9">
    <name type="scientific">Stachybotrys elegans</name>
    <dbReference type="NCBI Taxonomy" id="80388"/>
    <lineage>
        <taxon>Eukaryota</taxon>
        <taxon>Fungi</taxon>
        <taxon>Dikarya</taxon>
        <taxon>Ascomycota</taxon>
        <taxon>Pezizomycotina</taxon>
        <taxon>Sordariomycetes</taxon>
        <taxon>Hypocreomycetidae</taxon>
        <taxon>Hypocreales</taxon>
        <taxon>Stachybotryaceae</taxon>
        <taxon>Stachybotrys</taxon>
    </lineage>
</organism>
<keyword evidence="4 6" id="KW-0472">Membrane</keyword>
<dbReference type="PANTHER" id="PTHR23501:SF43">
    <property type="entry name" value="MULTIDRUG TRANSPORTER, PUTATIVE (AFU_ORTHOLOGUE AFUA_6G03040)-RELATED"/>
    <property type="match status" value="1"/>
</dbReference>
<feature type="transmembrane region" description="Helical" evidence="6">
    <location>
        <begin position="95"/>
        <end position="112"/>
    </location>
</feature>
<dbReference type="GO" id="GO:0005886">
    <property type="term" value="C:plasma membrane"/>
    <property type="evidence" value="ECO:0007669"/>
    <property type="project" value="TreeGrafter"/>
</dbReference>
<evidence type="ECO:0000256" key="5">
    <source>
        <dbReference type="SAM" id="MobiDB-lite"/>
    </source>
</evidence>
<accession>A0A8K0SLP6</accession>
<feature type="transmembrane region" description="Helical" evidence="6">
    <location>
        <begin position="539"/>
        <end position="559"/>
    </location>
</feature>
<protein>
    <submittedName>
        <fullName evidence="8">Major facilitator superfamily domain-containing protein</fullName>
    </submittedName>
</protein>
<feature type="transmembrane region" description="Helical" evidence="6">
    <location>
        <begin position="401"/>
        <end position="420"/>
    </location>
</feature>
<feature type="transmembrane region" description="Helical" evidence="6">
    <location>
        <begin position="213"/>
        <end position="233"/>
    </location>
</feature>
<feature type="transmembrane region" description="Helical" evidence="6">
    <location>
        <begin position="187"/>
        <end position="207"/>
    </location>
</feature>
<feature type="compositionally biased region" description="Basic and acidic residues" evidence="5">
    <location>
        <begin position="28"/>
        <end position="37"/>
    </location>
</feature>
<feature type="transmembrane region" description="Helical" evidence="6">
    <location>
        <begin position="373"/>
        <end position="394"/>
    </location>
</feature>
<dbReference type="EMBL" id="JAGPNK010000009">
    <property type="protein sequence ID" value="KAH7313897.1"/>
    <property type="molecule type" value="Genomic_DNA"/>
</dbReference>
<dbReference type="GO" id="GO:0022857">
    <property type="term" value="F:transmembrane transporter activity"/>
    <property type="evidence" value="ECO:0007669"/>
    <property type="project" value="InterPro"/>
</dbReference>
<sequence length="566" mass="61464">MAQEDREALRSADSRGKSSMSDSNSDARQAEQEKGLEDVGESPPSEPRFNYPQGAQFWLLSSCIALMMFMTNLEIPVITTALVAITDDLGGFEDAGWTIASYLLGYVSVSVISAKLSDIFSRKLVFMVTIAIFIIFSAACAAAQTIIQLIVFRAFQGVGGGGCFALCNIMVIEIVPAEQYPQYVSNIAIVNALALVLGPILGGVISANTTWRWIFIINIPIALTPFVIAWFVMPNDFPYQGLPPGHPSAKPVGSSKLGRIDFPGTILILLATLGITSAFEQAGRSFPWRSAYVISLLTISGILWILLLLWERRITLYPKTEREPVLPWRFFINREMMGVLLNFFFLGGPTINTMFIIPLRFQVVYQTSGLTAGIRLLPFTGALPVGAFVASLLAGRLKVPAIFLILSGSILQVIGFALLSTIPTTLSVPSEIYGYEFISGMGCGINYALLFILIPHVSESIDHAVGMGAAGQLRMIGSTVVLAISTSIFNSHIRPRMEDILGSMPASSEWALSSSEAIGLLPQQVQGDIRQVLAEGFNWQILTLCISAALQIPAALMILRKQNIKV</sequence>
<feature type="transmembrane region" description="Helical" evidence="6">
    <location>
        <begin position="260"/>
        <end position="279"/>
    </location>
</feature>
<feature type="transmembrane region" description="Helical" evidence="6">
    <location>
        <begin position="124"/>
        <end position="151"/>
    </location>
</feature>
<dbReference type="InterPro" id="IPR036259">
    <property type="entry name" value="MFS_trans_sf"/>
</dbReference>
<keyword evidence="2 6" id="KW-0812">Transmembrane</keyword>
<dbReference type="Pfam" id="PF07690">
    <property type="entry name" value="MFS_1"/>
    <property type="match status" value="1"/>
</dbReference>
<dbReference type="InterPro" id="IPR020846">
    <property type="entry name" value="MFS_dom"/>
</dbReference>
<dbReference type="OrthoDB" id="440553at2759"/>
<dbReference type="PROSITE" id="PS50850">
    <property type="entry name" value="MFS"/>
    <property type="match status" value="1"/>
</dbReference>
<feature type="transmembrane region" description="Helical" evidence="6">
    <location>
        <begin position="432"/>
        <end position="454"/>
    </location>
</feature>
<dbReference type="Proteomes" id="UP000813444">
    <property type="component" value="Unassembled WGS sequence"/>
</dbReference>
<feature type="domain" description="Major facilitator superfamily (MFS) profile" evidence="7">
    <location>
        <begin position="60"/>
        <end position="565"/>
    </location>
</feature>
<gene>
    <name evidence="8" type="ORF">B0I35DRAFT_480541</name>
</gene>
<feature type="transmembrane region" description="Helical" evidence="6">
    <location>
        <begin position="475"/>
        <end position="493"/>
    </location>
</feature>
<dbReference type="InterPro" id="IPR011701">
    <property type="entry name" value="MFS"/>
</dbReference>
<keyword evidence="3 6" id="KW-1133">Transmembrane helix</keyword>
<evidence type="ECO:0000313" key="8">
    <source>
        <dbReference type="EMBL" id="KAH7313897.1"/>
    </source>
</evidence>
<dbReference type="PANTHER" id="PTHR23501">
    <property type="entry name" value="MAJOR FACILITATOR SUPERFAMILY"/>
    <property type="match status" value="1"/>
</dbReference>
<dbReference type="Gene3D" id="1.20.1250.20">
    <property type="entry name" value="MFS general substrate transporter like domains"/>
    <property type="match status" value="2"/>
</dbReference>
<evidence type="ECO:0000256" key="6">
    <source>
        <dbReference type="SAM" id="Phobius"/>
    </source>
</evidence>
<evidence type="ECO:0000256" key="2">
    <source>
        <dbReference type="ARBA" id="ARBA00022692"/>
    </source>
</evidence>
<dbReference type="AlphaFoldDB" id="A0A8K0SLP6"/>
<evidence type="ECO:0000256" key="4">
    <source>
        <dbReference type="ARBA" id="ARBA00023136"/>
    </source>
</evidence>
<feature type="region of interest" description="Disordered" evidence="5">
    <location>
        <begin position="1"/>
        <end position="45"/>
    </location>
</feature>
<evidence type="ECO:0000256" key="1">
    <source>
        <dbReference type="ARBA" id="ARBA00004141"/>
    </source>
</evidence>
<evidence type="ECO:0000256" key="3">
    <source>
        <dbReference type="ARBA" id="ARBA00022989"/>
    </source>
</evidence>
<dbReference type="SUPFAM" id="SSF103473">
    <property type="entry name" value="MFS general substrate transporter"/>
    <property type="match status" value="2"/>
</dbReference>
<comment type="subcellular location">
    <subcellularLocation>
        <location evidence="1">Membrane</location>
        <topology evidence="1">Multi-pass membrane protein</topology>
    </subcellularLocation>
</comment>
<evidence type="ECO:0000313" key="9">
    <source>
        <dbReference type="Proteomes" id="UP000813444"/>
    </source>
</evidence>
<proteinExistence type="predicted"/>
<feature type="transmembrane region" description="Helical" evidence="6">
    <location>
        <begin position="157"/>
        <end position="175"/>
    </location>
</feature>
<name>A0A8K0SLP6_9HYPO</name>
<comment type="caution">
    <text evidence="8">The sequence shown here is derived from an EMBL/GenBank/DDBJ whole genome shotgun (WGS) entry which is preliminary data.</text>
</comment>